<reference evidence="2" key="2">
    <citation type="journal article" date="2018" name="Mol. Plant Microbe Interact.">
        <title>Genome sequence resources for the wheat stripe rust pathogen (Puccinia striiformis f. sp. tritici) and the barley stripe rust pathogen (Puccinia striiformis f. sp. hordei).</title>
        <authorList>
            <person name="Xia C."/>
            <person name="Wang M."/>
            <person name="Yin C."/>
            <person name="Cornejo O.E."/>
            <person name="Hulbert S.H."/>
            <person name="Chen X."/>
        </authorList>
    </citation>
    <scope>NUCLEOTIDE SEQUENCE [LARGE SCALE GENOMIC DNA]</scope>
    <source>
        <strain evidence="2">93-210</strain>
    </source>
</reference>
<protein>
    <submittedName>
        <fullName evidence="1">Uncharacterized protein</fullName>
    </submittedName>
</protein>
<name>A0ACC0E1N9_9BASI</name>
<reference evidence="1 2" key="3">
    <citation type="journal article" date="2022" name="Microbiol. Spectr.">
        <title>Folding features and dynamics of 3D genome architecture in plant fungal pathogens.</title>
        <authorList>
            <person name="Xia C."/>
        </authorList>
    </citation>
    <scope>NUCLEOTIDE SEQUENCE [LARGE SCALE GENOMIC DNA]</scope>
    <source>
        <strain evidence="1 2">93-210</strain>
    </source>
</reference>
<dbReference type="EMBL" id="CM045876">
    <property type="protein sequence ID" value="KAI7942556.1"/>
    <property type="molecule type" value="Genomic_DNA"/>
</dbReference>
<sequence>MSVPSLTIERGESEDLPPAELTSAPPAKWELPVNFDMFQTFIDHGCLLNPQDYPIYPNGNTTFVKASTESVTNFGTVGFTKTTGKEKRSKGTWEILRVYCLGALVCDLEACQWVGSPPTGRGAVVAYLETNPKCPGAAGRCPGNVMWTACDGTALRFDFHIPTGWGLLRHRGIHQHAWPESKKPDKLARETLKAEIVKNPAVGAFKLKMGKAISLDDPITNVTDIHGSFINADRLRYYQRIMLRELNIVPDKLGAGVGDKFIMDMLQWCRRGLLVISAGFQEENEHFTFQSKWMADRLLARDENNEVYQGGLISDVTYRFFEHGYLLTTSMFCEQTARWIPVQLSWIRGLSAHYYQIHFSVLLRQMVRPDITILERDIMARQVVNFSLAQVEGFKAALREVFGITDPVKLEKMVKGCHQHFQAQVSKIMRQTQIITPDHDKSFQMKCMDLLEPAEEGGLDHEEKLDEIRRLFPKAKRWLDWWTMSDVQSMLFPSRPAYFAVDSSGKKCLMVGMVELYAYVNVLEEEYHAVMCGISVEYGSQSKMQVNVTQSIGWAKPTKRKFINDGHPPDTTAGLLEGPEPVGRKKNLGRPKNSVNIDRNPYTTYQSYTRSEEEHLTNRCWMSAAMESLFALYNPLWLRNATGKGSTLFHQLVTHFGSRTTYHLTKLGRIRTVLTNGQSKLFKFCNEKHQVNFQPGHFASCDFFLELLLDAKRNPTKALAGLFEVVEHRVFSCHSAPSTSPCLPPQTRSLTTITIHKSMFDENLLEYGQVQELINLWTSTGLPKLPGLACKCQSTATNTVPKSQPKAIPKTGRKALAKRQESVTVVPLAEFVPQVTKYVRENTRLAFKDDLAPQHLYFFNEVASLTDPTIRDRYMASLNWPSTLLVHGYSYTLFSRGFWTNNHYWCKVVRSGEGGATGVWLHDEARNEGIARLVNKDTSSIGGCQPGTSWVFYSCRWTPSEEQYVRDSISKITHDHPDAEGNTPFVHLGNLINTTPVVVEEASSMEPLPAPVSELIPRPSKRRSVRASNSENDPDSEPEDVKETQVFSDDDYVDNFEDLDYGDMDDDSGDDGDHPQETLSVTAKPITLKLKVKALKGPDAKAQVPNVLKATRRSKRLSEV</sequence>
<reference evidence="2" key="1">
    <citation type="journal article" date="2018" name="BMC Genomics">
        <title>Genomic insights into host adaptation between the wheat stripe rust pathogen (Puccinia striiformis f. sp. tritici) and the barley stripe rust pathogen (Puccinia striiformis f. sp. hordei).</title>
        <authorList>
            <person name="Xia C."/>
            <person name="Wang M."/>
            <person name="Yin C."/>
            <person name="Cornejo O.E."/>
            <person name="Hulbert S.H."/>
            <person name="Chen X."/>
        </authorList>
    </citation>
    <scope>NUCLEOTIDE SEQUENCE [LARGE SCALE GENOMIC DNA]</scope>
    <source>
        <strain evidence="2">93-210</strain>
    </source>
</reference>
<organism evidence="1 2">
    <name type="scientific">Puccinia striiformis f. sp. tritici</name>
    <dbReference type="NCBI Taxonomy" id="168172"/>
    <lineage>
        <taxon>Eukaryota</taxon>
        <taxon>Fungi</taxon>
        <taxon>Dikarya</taxon>
        <taxon>Basidiomycota</taxon>
        <taxon>Pucciniomycotina</taxon>
        <taxon>Pucciniomycetes</taxon>
        <taxon>Pucciniales</taxon>
        <taxon>Pucciniaceae</taxon>
        <taxon>Puccinia</taxon>
    </lineage>
</organism>
<evidence type="ECO:0000313" key="2">
    <source>
        <dbReference type="Proteomes" id="UP001060170"/>
    </source>
</evidence>
<keyword evidence="2" id="KW-1185">Reference proteome</keyword>
<comment type="caution">
    <text evidence="1">The sequence shown here is derived from an EMBL/GenBank/DDBJ whole genome shotgun (WGS) entry which is preliminary data.</text>
</comment>
<dbReference type="Proteomes" id="UP001060170">
    <property type="component" value="Chromosome 12"/>
</dbReference>
<accession>A0ACC0E1N9</accession>
<evidence type="ECO:0000313" key="1">
    <source>
        <dbReference type="EMBL" id="KAI7942556.1"/>
    </source>
</evidence>
<gene>
    <name evidence="1" type="ORF">MJO28_012583</name>
</gene>
<proteinExistence type="predicted"/>